<accession>A0A914CA44</accession>
<dbReference type="PANTHER" id="PTHR46679:SF1">
    <property type="entry name" value="GLUTAREDOXIN-2, MITOCHONDRIAL"/>
    <property type="match status" value="1"/>
</dbReference>
<evidence type="ECO:0000256" key="2">
    <source>
        <dbReference type="ARBA" id="ARBA00022448"/>
    </source>
</evidence>
<dbReference type="Proteomes" id="UP000887540">
    <property type="component" value="Unplaced"/>
</dbReference>
<comment type="similarity">
    <text evidence="1">Belongs to the glutaredoxin family.</text>
</comment>
<evidence type="ECO:0000259" key="6">
    <source>
        <dbReference type="Pfam" id="PF00462"/>
    </source>
</evidence>
<keyword evidence="7" id="KW-1185">Reference proteome</keyword>
<reference evidence="8" key="1">
    <citation type="submission" date="2022-11" db="UniProtKB">
        <authorList>
            <consortium name="WormBaseParasite"/>
        </authorList>
    </citation>
    <scope>IDENTIFICATION</scope>
</reference>
<dbReference type="InterPro" id="IPR014025">
    <property type="entry name" value="Glutaredoxin_subgr"/>
</dbReference>
<dbReference type="PROSITE" id="PS51354">
    <property type="entry name" value="GLUTAREDOXIN_2"/>
    <property type="match status" value="1"/>
</dbReference>
<evidence type="ECO:0000256" key="3">
    <source>
        <dbReference type="ARBA" id="ARBA00022982"/>
    </source>
</evidence>
<keyword evidence="5" id="KW-0676">Redox-active center</keyword>
<dbReference type="Pfam" id="PF00462">
    <property type="entry name" value="Glutaredoxin"/>
    <property type="match status" value="1"/>
</dbReference>
<proteinExistence type="inferred from homology"/>
<keyword evidence="4" id="KW-1015">Disulfide bond</keyword>
<name>A0A914CA44_9BILA</name>
<dbReference type="SUPFAM" id="SSF52833">
    <property type="entry name" value="Thioredoxin-like"/>
    <property type="match status" value="1"/>
</dbReference>
<dbReference type="GO" id="GO:0005739">
    <property type="term" value="C:mitochondrion"/>
    <property type="evidence" value="ECO:0007669"/>
    <property type="project" value="TreeGrafter"/>
</dbReference>
<dbReference type="GO" id="GO:0015035">
    <property type="term" value="F:protein-disulfide reductase activity"/>
    <property type="evidence" value="ECO:0007669"/>
    <property type="project" value="TreeGrafter"/>
</dbReference>
<keyword evidence="3" id="KW-0249">Electron transport</keyword>
<evidence type="ECO:0000256" key="1">
    <source>
        <dbReference type="ARBA" id="ARBA00007787"/>
    </source>
</evidence>
<protein>
    <submittedName>
        <fullName evidence="8">Glutaredoxin domain-containing protein</fullName>
    </submittedName>
</protein>
<dbReference type="AlphaFoldDB" id="A0A914CA44"/>
<sequence length="120" mass="13645">MGSKTPPPDIAERIQLRKDIKNEISSYPIVIYSKPRCGYCDLAKDLFSQEKLKFKEFDLNSIALKSPDTYKNYINALIDITKLKTVPQIFICGKFIGGYVDLHQISQENRLLELVAECSG</sequence>
<evidence type="ECO:0000256" key="5">
    <source>
        <dbReference type="ARBA" id="ARBA00023284"/>
    </source>
</evidence>
<dbReference type="InterPro" id="IPR036249">
    <property type="entry name" value="Thioredoxin-like_sf"/>
</dbReference>
<dbReference type="WBParaSite" id="ACRNAN_Path_701.g2629.t1">
    <property type="protein sequence ID" value="ACRNAN_Path_701.g2629.t1"/>
    <property type="gene ID" value="ACRNAN_Path_701.g2629"/>
</dbReference>
<dbReference type="PRINTS" id="PR00160">
    <property type="entry name" value="GLUTAREDOXIN"/>
</dbReference>
<feature type="domain" description="Glutaredoxin" evidence="6">
    <location>
        <begin position="29"/>
        <end position="96"/>
    </location>
</feature>
<keyword evidence="2" id="KW-0813">Transport</keyword>
<evidence type="ECO:0000313" key="7">
    <source>
        <dbReference type="Proteomes" id="UP000887540"/>
    </source>
</evidence>
<evidence type="ECO:0000256" key="4">
    <source>
        <dbReference type="ARBA" id="ARBA00023157"/>
    </source>
</evidence>
<dbReference type="Gene3D" id="3.40.30.10">
    <property type="entry name" value="Glutaredoxin"/>
    <property type="match status" value="1"/>
</dbReference>
<dbReference type="InterPro" id="IPR002109">
    <property type="entry name" value="Glutaredoxin"/>
</dbReference>
<organism evidence="7 8">
    <name type="scientific">Acrobeloides nanus</name>
    <dbReference type="NCBI Taxonomy" id="290746"/>
    <lineage>
        <taxon>Eukaryota</taxon>
        <taxon>Metazoa</taxon>
        <taxon>Ecdysozoa</taxon>
        <taxon>Nematoda</taxon>
        <taxon>Chromadorea</taxon>
        <taxon>Rhabditida</taxon>
        <taxon>Tylenchina</taxon>
        <taxon>Cephalobomorpha</taxon>
        <taxon>Cephaloboidea</taxon>
        <taxon>Cephalobidae</taxon>
        <taxon>Acrobeloides</taxon>
    </lineage>
</organism>
<evidence type="ECO:0000313" key="8">
    <source>
        <dbReference type="WBParaSite" id="ACRNAN_Path_701.g2629.t1"/>
    </source>
</evidence>
<dbReference type="PANTHER" id="PTHR46679">
    <property type="match status" value="1"/>
</dbReference>